<dbReference type="InterPro" id="IPR010093">
    <property type="entry name" value="SinI_DNA-bd"/>
</dbReference>
<keyword evidence="4" id="KW-1185">Reference proteome</keyword>
<dbReference type="RefSeq" id="WP_085215894.1">
    <property type="nucleotide sequence ID" value="NZ_FXAM01000001.1"/>
</dbReference>
<evidence type="ECO:0000313" key="3">
    <source>
        <dbReference type="EMBL" id="SMF97073.1"/>
    </source>
</evidence>
<evidence type="ECO:0000313" key="4">
    <source>
        <dbReference type="Proteomes" id="UP000192923"/>
    </source>
</evidence>
<evidence type="ECO:0000256" key="1">
    <source>
        <dbReference type="SAM" id="MobiDB-lite"/>
    </source>
</evidence>
<feature type="region of interest" description="Disordered" evidence="1">
    <location>
        <begin position="93"/>
        <end position="132"/>
    </location>
</feature>
<feature type="domain" description="Helix-turn-helix" evidence="2">
    <location>
        <begin position="8"/>
        <end position="53"/>
    </location>
</feature>
<reference evidence="3 4" key="1">
    <citation type="submission" date="2016-12" db="EMBL/GenBank/DDBJ databases">
        <authorList>
            <person name="Song W.-J."/>
            <person name="Kurnit D.M."/>
        </authorList>
    </citation>
    <scope>NUCLEOTIDE SEQUENCE [LARGE SCALE GENOMIC DNA]</scope>
    <source>
        <strain evidence="3 4">175</strain>
    </source>
</reference>
<dbReference type="EMBL" id="FXAM01000001">
    <property type="protein sequence ID" value="SMF97073.1"/>
    <property type="molecule type" value="Genomic_DNA"/>
</dbReference>
<proteinExistence type="predicted"/>
<dbReference type="NCBIfam" id="TIGR01764">
    <property type="entry name" value="excise"/>
    <property type="match status" value="1"/>
</dbReference>
<name>A0A1Y6D8J5_9GAMM</name>
<dbReference type="AlphaFoldDB" id="A0A1Y6D8J5"/>
<gene>
    <name evidence="3" type="ORF">SAMN02949497_4491</name>
</gene>
<evidence type="ECO:0000259" key="2">
    <source>
        <dbReference type="Pfam" id="PF12728"/>
    </source>
</evidence>
<dbReference type="InterPro" id="IPR041657">
    <property type="entry name" value="HTH_17"/>
</dbReference>
<feature type="compositionally biased region" description="Basic residues" evidence="1">
    <location>
        <begin position="103"/>
        <end position="114"/>
    </location>
</feature>
<dbReference type="Proteomes" id="UP000192923">
    <property type="component" value="Unassembled WGS sequence"/>
</dbReference>
<feature type="compositionally biased region" description="Low complexity" evidence="1">
    <location>
        <begin position="117"/>
        <end position="132"/>
    </location>
</feature>
<dbReference type="STRING" id="1760988.SAMN02949497_4491"/>
<protein>
    <submittedName>
        <fullName evidence="3">DNA binding domain-containing protein, excisionase family</fullName>
    </submittedName>
</protein>
<dbReference type="Pfam" id="PF12728">
    <property type="entry name" value="HTH_17"/>
    <property type="match status" value="1"/>
</dbReference>
<accession>A0A1Y6D8J5</accession>
<organism evidence="3 4">
    <name type="scientific">Methylomagnum ishizawai</name>
    <dbReference type="NCBI Taxonomy" id="1760988"/>
    <lineage>
        <taxon>Bacteria</taxon>
        <taxon>Pseudomonadati</taxon>
        <taxon>Pseudomonadota</taxon>
        <taxon>Gammaproteobacteria</taxon>
        <taxon>Methylococcales</taxon>
        <taxon>Methylococcaceae</taxon>
        <taxon>Methylomagnum</taxon>
    </lineage>
</organism>
<dbReference type="GO" id="GO:0003677">
    <property type="term" value="F:DNA binding"/>
    <property type="evidence" value="ECO:0007669"/>
    <property type="project" value="InterPro"/>
</dbReference>
<sequence>MDNDTPKLSVDTVAARLDVSRSLIYGLIEDGILKAHRIGRKNGKGIYRISERQYQEYLAVTQVNPVWQSGKSNAQENPQDTKSITKTLTEVSRALGAALTPKSKPKNTKRRSKPKGSTTSWAAPSPTSSVKH</sequence>
<dbReference type="OrthoDB" id="9800023at2"/>